<reference evidence="2" key="1">
    <citation type="journal article" date="2011" name="PLoS Genet.">
        <title>Genomic analysis of the necrotrophic fungal pathogens Sclerotinia sclerotiorum and Botrytis cinerea.</title>
        <authorList>
            <person name="Amselem J."/>
            <person name="Cuomo C.A."/>
            <person name="van Kan J.A."/>
            <person name="Viaud M."/>
            <person name="Benito E.P."/>
            <person name="Couloux A."/>
            <person name="Coutinho P.M."/>
            <person name="de Vries R.P."/>
            <person name="Dyer P.S."/>
            <person name="Fillinger S."/>
            <person name="Fournier E."/>
            <person name="Gout L."/>
            <person name="Hahn M."/>
            <person name="Kohn L."/>
            <person name="Lapalu N."/>
            <person name="Plummer K.M."/>
            <person name="Pradier J.M."/>
            <person name="Quevillon E."/>
            <person name="Sharon A."/>
            <person name="Simon A."/>
            <person name="ten Have A."/>
            <person name="Tudzynski B."/>
            <person name="Tudzynski P."/>
            <person name="Wincker P."/>
            <person name="Andrew M."/>
            <person name="Anthouard V."/>
            <person name="Beever R.E."/>
            <person name="Beffa R."/>
            <person name="Benoit I."/>
            <person name="Bouzid O."/>
            <person name="Brault B."/>
            <person name="Chen Z."/>
            <person name="Choquer M."/>
            <person name="Collemare J."/>
            <person name="Cotton P."/>
            <person name="Danchin E.G."/>
            <person name="Da Silva C."/>
            <person name="Gautier A."/>
            <person name="Giraud C."/>
            <person name="Giraud T."/>
            <person name="Gonzalez C."/>
            <person name="Grossetete S."/>
            <person name="Guldener U."/>
            <person name="Henrissat B."/>
            <person name="Howlett B.J."/>
            <person name="Kodira C."/>
            <person name="Kretschmer M."/>
            <person name="Lappartient A."/>
            <person name="Leroch M."/>
            <person name="Levis C."/>
            <person name="Mauceli E."/>
            <person name="Neuveglise C."/>
            <person name="Oeser B."/>
            <person name="Pearson M."/>
            <person name="Poulain J."/>
            <person name="Poussereau N."/>
            <person name="Quesneville H."/>
            <person name="Rascle C."/>
            <person name="Schumacher J."/>
            <person name="Segurens B."/>
            <person name="Sexton A."/>
            <person name="Silva E."/>
            <person name="Sirven C."/>
            <person name="Soanes D.M."/>
            <person name="Talbot N.J."/>
            <person name="Templeton M."/>
            <person name="Yandava C."/>
            <person name="Yarden O."/>
            <person name="Zeng Q."/>
            <person name="Rollins J.A."/>
            <person name="Lebrun M.H."/>
            <person name="Dickman M."/>
        </authorList>
    </citation>
    <scope>NUCLEOTIDE SEQUENCE [LARGE SCALE GENOMIC DNA]</scope>
    <source>
        <strain evidence="2">T4</strain>
    </source>
</reference>
<dbReference type="HOGENOM" id="CLU_3086987_0_0_1"/>
<dbReference type="EMBL" id="FQ790323">
    <property type="protein sequence ID" value="CCD50159.1"/>
    <property type="molecule type" value="Genomic_DNA"/>
</dbReference>
<accession>G2YEG1</accession>
<dbReference type="InParanoid" id="G2YEG1"/>
<evidence type="ECO:0000313" key="1">
    <source>
        <dbReference type="EMBL" id="CCD50159.1"/>
    </source>
</evidence>
<dbReference type="Proteomes" id="UP000008177">
    <property type="component" value="Unplaced contigs"/>
</dbReference>
<protein>
    <submittedName>
        <fullName evidence="1">Uncharacterized protein</fullName>
    </submittedName>
</protein>
<evidence type="ECO:0000313" key="2">
    <source>
        <dbReference type="Proteomes" id="UP000008177"/>
    </source>
</evidence>
<gene>
    <name evidence="1" type="ORF">BofuT4_uP025580.1</name>
</gene>
<sequence>MPPNFHLLLSKERDKISEMRDQNSETRKQLHEYFFFFFPSRKIHTFRSMCMT</sequence>
<proteinExistence type="predicted"/>
<dbReference type="AlphaFoldDB" id="G2YEG1"/>
<organism evidence="1 2">
    <name type="scientific">Botryotinia fuckeliana (strain T4)</name>
    <name type="common">Noble rot fungus</name>
    <name type="synonym">Botrytis cinerea</name>
    <dbReference type="NCBI Taxonomy" id="999810"/>
    <lineage>
        <taxon>Eukaryota</taxon>
        <taxon>Fungi</taxon>
        <taxon>Dikarya</taxon>
        <taxon>Ascomycota</taxon>
        <taxon>Pezizomycotina</taxon>
        <taxon>Leotiomycetes</taxon>
        <taxon>Helotiales</taxon>
        <taxon>Sclerotiniaceae</taxon>
        <taxon>Botrytis</taxon>
    </lineage>
</organism>
<name>G2YEG1_BOTF4</name>